<keyword evidence="4" id="KW-0677">Repeat</keyword>
<dbReference type="FunFam" id="2.10.110.10:FF:000020">
    <property type="entry name" value="PDZ and LIM domain protein 5"/>
    <property type="match status" value="1"/>
</dbReference>
<evidence type="ECO:0000256" key="8">
    <source>
        <dbReference type="PROSITE-ProRule" id="PRU00125"/>
    </source>
</evidence>
<organism evidence="11 12">
    <name type="scientific">Cyprinus carpio carpio</name>
    <dbReference type="NCBI Taxonomy" id="630221"/>
    <lineage>
        <taxon>Eukaryota</taxon>
        <taxon>Metazoa</taxon>
        <taxon>Chordata</taxon>
        <taxon>Craniata</taxon>
        <taxon>Vertebrata</taxon>
        <taxon>Euteleostomi</taxon>
        <taxon>Actinopterygii</taxon>
        <taxon>Neopterygii</taxon>
        <taxon>Teleostei</taxon>
        <taxon>Ostariophysi</taxon>
        <taxon>Cypriniformes</taxon>
        <taxon>Cyprinidae</taxon>
        <taxon>Cyprininae</taxon>
        <taxon>Cyprinus</taxon>
    </lineage>
</organism>
<dbReference type="SMART" id="SM00132">
    <property type="entry name" value="LIM"/>
    <property type="match status" value="3"/>
</dbReference>
<evidence type="ECO:0000313" key="11">
    <source>
        <dbReference type="Ensembl" id="ENSCCRP00000029079.2"/>
    </source>
</evidence>
<dbReference type="GO" id="GO:0046872">
    <property type="term" value="F:metal ion binding"/>
    <property type="evidence" value="ECO:0007669"/>
    <property type="project" value="UniProtKB-KW"/>
</dbReference>
<keyword evidence="7" id="KW-0206">Cytoskeleton</keyword>
<dbReference type="CDD" id="cd09458">
    <property type="entry name" value="LIM3_Enigma"/>
    <property type="match status" value="1"/>
</dbReference>
<evidence type="ECO:0000256" key="2">
    <source>
        <dbReference type="ARBA" id="ARBA00022490"/>
    </source>
</evidence>
<protein>
    <submittedName>
        <fullName evidence="11">PDZ and LIM domain 7</fullName>
    </submittedName>
</protein>
<dbReference type="GO" id="GO:0001725">
    <property type="term" value="C:stress fiber"/>
    <property type="evidence" value="ECO:0007669"/>
    <property type="project" value="TreeGrafter"/>
</dbReference>
<evidence type="ECO:0000256" key="9">
    <source>
        <dbReference type="SAM" id="MobiDB-lite"/>
    </source>
</evidence>
<proteinExistence type="predicted"/>
<evidence type="ECO:0000313" key="12">
    <source>
        <dbReference type="Proteomes" id="UP001108240"/>
    </source>
</evidence>
<dbReference type="GO" id="GO:0003779">
    <property type="term" value="F:actin binding"/>
    <property type="evidence" value="ECO:0007669"/>
    <property type="project" value="TreeGrafter"/>
</dbReference>
<keyword evidence="6 8" id="KW-0440">LIM domain</keyword>
<dbReference type="PANTHER" id="PTHR24214:SF0">
    <property type="entry name" value="PDZ AND LIM DOMAIN PROTEIN 7"/>
    <property type="match status" value="1"/>
</dbReference>
<evidence type="ECO:0000256" key="6">
    <source>
        <dbReference type="ARBA" id="ARBA00023038"/>
    </source>
</evidence>
<feature type="region of interest" description="Disordered" evidence="9">
    <location>
        <begin position="152"/>
        <end position="193"/>
    </location>
</feature>
<dbReference type="PANTHER" id="PTHR24214">
    <property type="entry name" value="PDZ AND LIM DOMAIN PROTEIN ZASP"/>
    <property type="match status" value="1"/>
</dbReference>
<evidence type="ECO:0000256" key="3">
    <source>
        <dbReference type="ARBA" id="ARBA00022723"/>
    </source>
</evidence>
<sequence>MKEDLLAVPWSDLKINICDQGVFALLKQSLSTLTMLTICCDKTWRLFTSSFAPDNPLIWKGLSLKTVSGIVHLPVVPLVCVHDLTCMVLHLHCVFLHTQDSLAPSSSQPKYSFAPSTAINKMARPFSAASGNASKGPVIKPVSYAPKLNFNSPQTHNGHGVTPCPAKSKPADKPDEVEVPAEAPMNSGPACRPPWVTDPGFADRYHPDKTSTVVTQHQKPVQPTPMQNRSSIMQAAQQNPADSSGRTPLCAACNKIIRGRYVVALGRSWHPEEFTCCQCKRMLDEGGFFEEKGSIYCTKCYDNRYSPNCAKCKKKITGEIMHALKMTYHVQCFLCAACKMPIRNQAFYMEEGEPYCERDYEKMFGTKCHGCDFKIDAGDRFLEALGYSWHDTCFVCAICQINLEGKTFYSKKDKPLCKSHAFSPV</sequence>
<feature type="domain" description="LIM zinc-binding" evidence="10">
    <location>
        <begin position="307"/>
        <end position="366"/>
    </location>
</feature>
<name>A0A8C1B7H4_CYPCA</name>
<keyword evidence="5 8" id="KW-0862">Zinc</keyword>
<keyword evidence="12" id="KW-1185">Reference proteome</keyword>
<dbReference type="GO" id="GO:0051371">
    <property type="term" value="F:muscle alpha-actinin binding"/>
    <property type="evidence" value="ECO:0007669"/>
    <property type="project" value="TreeGrafter"/>
</dbReference>
<dbReference type="Gene3D" id="2.10.110.10">
    <property type="entry name" value="Cysteine Rich Protein"/>
    <property type="match status" value="3"/>
</dbReference>
<dbReference type="GO" id="GO:0005912">
    <property type="term" value="C:adherens junction"/>
    <property type="evidence" value="ECO:0007669"/>
    <property type="project" value="TreeGrafter"/>
</dbReference>
<dbReference type="GeneTree" id="ENSGT00940000159626"/>
<dbReference type="PROSITE" id="PS00478">
    <property type="entry name" value="LIM_DOMAIN_1"/>
    <property type="match status" value="1"/>
</dbReference>
<dbReference type="GO" id="GO:0030018">
    <property type="term" value="C:Z disc"/>
    <property type="evidence" value="ECO:0007669"/>
    <property type="project" value="TreeGrafter"/>
</dbReference>
<dbReference type="GO" id="GO:0007507">
    <property type="term" value="P:heart development"/>
    <property type="evidence" value="ECO:0007669"/>
    <property type="project" value="TreeGrafter"/>
</dbReference>
<evidence type="ECO:0000256" key="1">
    <source>
        <dbReference type="ARBA" id="ARBA00004245"/>
    </source>
</evidence>
<evidence type="ECO:0000256" key="4">
    <source>
        <dbReference type="ARBA" id="ARBA00022737"/>
    </source>
</evidence>
<evidence type="ECO:0000256" key="7">
    <source>
        <dbReference type="ARBA" id="ARBA00023212"/>
    </source>
</evidence>
<evidence type="ECO:0000256" key="5">
    <source>
        <dbReference type="ARBA" id="ARBA00022833"/>
    </source>
</evidence>
<dbReference type="AlphaFoldDB" id="A0A8C1B7H4"/>
<accession>A0A8C1B7H4</accession>
<dbReference type="InterPro" id="IPR050604">
    <property type="entry name" value="PDZ-LIM_domain"/>
</dbReference>
<dbReference type="GO" id="GO:0061061">
    <property type="term" value="P:muscle structure development"/>
    <property type="evidence" value="ECO:0007669"/>
    <property type="project" value="TreeGrafter"/>
</dbReference>
<dbReference type="SUPFAM" id="SSF57716">
    <property type="entry name" value="Glucocorticoid receptor-like (DNA-binding domain)"/>
    <property type="match status" value="4"/>
</dbReference>
<feature type="domain" description="LIM zinc-binding" evidence="10">
    <location>
        <begin position="367"/>
        <end position="425"/>
    </location>
</feature>
<evidence type="ECO:0000259" key="10">
    <source>
        <dbReference type="PROSITE" id="PS50023"/>
    </source>
</evidence>
<dbReference type="Proteomes" id="UP001108240">
    <property type="component" value="Unplaced"/>
</dbReference>
<dbReference type="Ensembl" id="ENSCCRT00000031550.2">
    <property type="protein sequence ID" value="ENSCCRP00000029079.2"/>
    <property type="gene ID" value="ENSCCRG00000054933.1"/>
</dbReference>
<dbReference type="Pfam" id="PF00412">
    <property type="entry name" value="LIM"/>
    <property type="match status" value="3"/>
</dbReference>
<keyword evidence="2" id="KW-0963">Cytoplasm</keyword>
<feature type="domain" description="LIM zinc-binding" evidence="10">
    <location>
        <begin position="248"/>
        <end position="306"/>
    </location>
</feature>
<dbReference type="InterPro" id="IPR001781">
    <property type="entry name" value="Znf_LIM"/>
</dbReference>
<keyword evidence="3 8" id="KW-0479">Metal-binding</keyword>
<dbReference type="PROSITE" id="PS50023">
    <property type="entry name" value="LIM_DOMAIN_2"/>
    <property type="match status" value="3"/>
</dbReference>
<dbReference type="GO" id="GO:0031941">
    <property type="term" value="C:filamentous actin"/>
    <property type="evidence" value="ECO:0007669"/>
    <property type="project" value="TreeGrafter"/>
</dbReference>
<dbReference type="FunFam" id="2.10.110.10:FF:000014">
    <property type="entry name" value="PDZ and LIM domain protein 5"/>
    <property type="match status" value="1"/>
</dbReference>
<reference evidence="11" key="2">
    <citation type="submission" date="2025-09" db="UniProtKB">
        <authorList>
            <consortium name="Ensembl"/>
        </authorList>
    </citation>
    <scope>IDENTIFICATION</scope>
</reference>
<reference evidence="11" key="1">
    <citation type="submission" date="2025-08" db="UniProtKB">
        <authorList>
            <consortium name="Ensembl"/>
        </authorList>
    </citation>
    <scope>IDENTIFICATION</scope>
</reference>
<dbReference type="GO" id="GO:0030036">
    <property type="term" value="P:actin cytoskeleton organization"/>
    <property type="evidence" value="ECO:0007669"/>
    <property type="project" value="TreeGrafter"/>
</dbReference>
<comment type="subcellular location">
    <subcellularLocation>
        <location evidence="1">Cytoplasm</location>
        <location evidence="1">Cytoskeleton</location>
    </subcellularLocation>
</comment>
<dbReference type="FunFam" id="2.10.110.10:FF:000010">
    <property type="entry name" value="PDZ and LIM domain protein 5"/>
    <property type="match status" value="1"/>
</dbReference>